<dbReference type="NCBIfam" id="TIGR02464">
    <property type="entry name" value="ribofla_fusion"/>
    <property type="match status" value="1"/>
</dbReference>
<dbReference type="CDD" id="cd15457">
    <property type="entry name" value="NADAR"/>
    <property type="match status" value="1"/>
</dbReference>
<reference evidence="4 5" key="1">
    <citation type="submission" date="2019-02" db="EMBL/GenBank/DDBJ databases">
        <title>Deep-cultivation of Planctomycetes and their phenomic and genomic characterization uncovers novel biology.</title>
        <authorList>
            <person name="Wiegand S."/>
            <person name="Jogler M."/>
            <person name="Boedeker C."/>
            <person name="Pinto D."/>
            <person name="Vollmers J."/>
            <person name="Rivas-Marin E."/>
            <person name="Kohn T."/>
            <person name="Peeters S.H."/>
            <person name="Heuer A."/>
            <person name="Rast P."/>
            <person name="Oberbeckmann S."/>
            <person name="Bunk B."/>
            <person name="Jeske O."/>
            <person name="Meyerdierks A."/>
            <person name="Storesund J.E."/>
            <person name="Kallscheuer N."/>
            <person name="Luecker S."/>
            <person name="Lage O.M."/>
            <person name="Pohl T."/>
            <person name="Merkel B.J."/>
            <person name="Hornburger P."/>
            <person name="Mueller R.-W."/>
            <person name="Bruemmer F."/>
            <person name="Labrenz M."/>
            <person name="Spormann A.M."/>
            <person name="Op den Camp H."/>
            <person name="Overmann J."/>
            <person name="Amann R."/>
            <person name="Jetten M.S.M."/>
            <person name="Mascher T."/>
            <person name="Medema M.H."/>
            <person name="Devos D.P."/>
            <person name="Kaster A.-K."/>
            <person name="Ovreas L."/>
            <person name="Rohde M."/>
            <person name="Galperin M.Y."/>
            <person name="Jogler C."/>
        </authorList>
    </citation>
    <scope>NUCLEOTIDE SEQUENCE [LARGE SCALE GENOMIC DNA]</scope>
    <source>
        <strain evidence="4 5">Pan161</strain>
    </source>
</reference>
<evidence type="ECO:0000259" key="3">
    <source>
        <dbReference type="Pfam" id="PF08719"/>
    </source>
</evidence>
<dbReference type="InterPro" id="IPR037238">
    <property type="entry name" value="YbiA-like_sf"/>
</dbReference>
<dbReference type="AlphaFoldDB" id="A0A517VGM0"/>
<dbReference type="OrthoDB" id="67297at2"/>
<dbReference type="KEGG" id="gax:Pan161_38270"/>
<name>A0A517VGM0_9PLAN</name>
<feature type="domain" description="NADAR" evidence="3">
    <location>
        <begin position="4"/>
        <end position="142"/>
    </location>
</feature>
<dbReference type="SUPFAM" id="SSF143990">
    <property type="entry name" value="YbiA-like"/>
    <property type="match status" value="1"/>
</dbReference>
<evidence type="ECO:0000313" key="4">
    <source>
        <dbReference type="EMBL" id="QDT92161.1"/>
    </source>
</evidence>
<protein>
    <submittedName>
        <fullName evidence="4">Swarming motility protein YbiA</fullName>
    </submittedName>
</protein>
<dbReference type="Gene3D" id="1.10.357.40">
    <property type="entry name" value="YbiA-like"/>
    <property type="match status" value="1"/>
</dbReference>
<dbReference type="RefSeq" id="WP_145229614.1">
    <property type="nucleotide sequence ID" value="NZ_CP036343.1"/>
</dbReference>
<dbReference type="Pfam" id="PF08719">
    <property type="entry name" value="NADAR"/>
    <property type="match status" value="1"/>
</dbReference>
<evidence type="ECO:0000256" key="2">
    <source>
        <dbReference type="ARBA" id="ARBA00000751"/>
    </source>
</evidence>
<sequence length="152" mass="17950">MTIYFYSTKDAYGEFSNFKAYPFELKGKTWRTVEHYFQAQKFAGTEHEEELRETPSPMVVARKGRSRKRPLRTDWEEVKDQIMREAVYAKFEQHAELEEMLLNTGDNEIVEQTTRDYYWGCGSEGTGKNMLGIILMETRERLLSRQTADPKE</sequence>
<dbReference type="InterPro" id="IPR012816">
    <property type="entry name" value="NADAR"/>
</dbReference>
<dbReference type="Proteomes" id="UP000316855">
    <property type="component" value="Chromosome"/>
</dbReference>
<accession>A0A517VGM0</accession>
<organism evidence="4 5">
    <name type="scientific">Gimesia algae</name>
    <dbReference type="NCBI Taxonomy" id="2527971"/>
    <lineage>
        <taxon>Bacteria</taxon>
        <taxon>Pseudomonadati</taxon>
        <taxon>Planctomycetota</taxon>
        <taxon>Planctomycetia</taxon>
        <taxon>Planctomycetales</taxon>
        <taxon>Planctomycetaceae</taxon>
        <taxon>Gimesia</taxon>
    </lineage>
</organism>
<comment type="catalytic activity">
    <reaction evidence="1">
        <text>5-amino-6-(5-phospho-D-ribosylamino)uracil + H2O = 5,6-diaminouracil + D-ribose 5-phosphate</text>
        <dbReference type="Rhea" id="RHEA:55020"/>
        <dbReference type="ChEBI" id="CHEBI:15377"/>
        <dbReference type="ChEBI" id="CHEBI:46252"/>
        <dbReference type="ChEBI" id="CHEBI:58453"/>
        <dbReference type="ChEBI" id="CHEBI:78346"/>
    </reaction>
</comment>
<evidence type="ECO:0000256" key="1">
    <source>
        <dbReference type="ARBA" id="ARBA00000022"/>
    </source>
</evidence>
<dbReference type="EMBL" id="CP036343">
    <property type="protein sequence ID" value="QDT92161.1"/>
    <property type="molecule type" value="Genomic_DNA"/>
</dbReference>
<gene>
    <name evidence="4" type="primary">ybiA_3</name>
    <name evidence="4" type="ORF">Pan161_38270</name>
</gene>
<comment type="catalytic activity">
    <reaction evidence="2">
        <text>2,5-diamino-6-hydroxy-4-(5-phosphoribosylamino)-pyrimidine + H2O = 2,5,6-triamino-4-hydroxypyrimidine + D-ribose 5-phosphate</text>
        <dbReference type="Rhea" id="RHEA:23436"/>
        <dbReference type="ChEBI" id="CHEBI:15377"/>
        <dbReference type="ChEBI" id="CHEBI:58614"/>
        <dbReference type="ChEBI" id="CHEBI:78346"/>
        <dbReference type="ChEBI" id="CHEBI:137796"/>
    </reaction>
</comment>
<keyword evidence="5" id="KW-1185">Reference proteome</keyword>
<proteinExistence type="predicted"/>
<evidence type="ECO:0000313" key="5">
    <source>
        <dbReference type="Proteomes" id="UP000316855"/>
    </source>
</evidence>